<gene>
    <name evidence="1" type="primary">tcmP</name>
    <name evidence="1" type="ORF">H9789_11220</name>
</gene>
<dbReference type="NCBIfam" id="TIGR04474">
    <property type="entry name" value="tcm_partner"/>
    <property type="match status" value="1"/>
</dbReference>
<dbReference type="EMBL" id="JAHLFU010000226">
    <property type="protein sequence ID" value="MBU3854362.1"/>
    <property type="molecule type" value="Genomic_DNA"/>
</dbReference>
<accession>A0A9E2P220</accession>
<reference evidence="1" key="2">
    <citation type="submission" date="2021-04" db="EMBL/GenBank/DDBJ databases">
        <authorList>
            <person name="Gilroy R."/>
        </authorList>
    </citation>
    <scope>NUCLEOTIDE SEQUENCE</scope>
    <source>
        <strain evidence="1">G3-2149</strain>
    </source>
</reference>
<organism evidence="1 2">
    <name type="scientific">Candidatus Paraprevotella stercoravium</name>
    <dbReference type="NCBI Taxonomy" id="2838725"/>
    <lineage>
        <taxon>Bacteria</taxon>
        <taxon>Pseudomonadati</taxon>
        <taxon>Bacteroidota</taxon>
        <taxon>Bacteroidia</taxon>
        <taxon>Bacteroidales</taxon>
        <taxon>Prevotellaceae</taxon>
        <taxon>Paraprevotella</taxon>
    </lineage>
</organism>
<evidence type="ECO:0000313" key="1">
    <source>
        <dbReference type="EMBL" id="MBU3854362.1"/>
    </source>
</evidence>
<sequence length="373" mass="43679">MTKKDINKQPFHEATMLKLEIFRKCFREWFPVFVHHPGVKKIFIYDMFAGSGTDPEGNPGSPIILLDEAHYHCLALDKNEKPVIFGFNDKEKEKKELLNQVKDDFLQKCSSTCPLEKCIFSKAIFCKDSSFEEIMKNERFGEILVNKKYAKFILLDQYGFSQITEDVFLKLVTSPLTDFIFFISSSFIKRFRDMKAVKAYIDTNKLDFEETKPKECHRIIADYFRNLIPTNKEYYIHHFTIQKGTNYYGLIFGTNHTLGMEKFVKVCWIEDENSGESNCNIDNDFEKGSLFYDPMNTTKKIRIKEELEQLILNGEKKSNVEGLKWVLSRGCEPKLFVEVISSLLKQKKVTIQGEFNRQSSNIHRVEEYKIEVL</sequence>
<dbReference type="InterPro" id="IPR031009">
    <property type="entry name" value="Tcm_partner"/>
</dbReference>
<comment type="caution">
    <text evidence="1">The sequence shown here is derived from an EMBL/GenBank/DDBJ whole genome shotgun (WGS) entry which is preliminary data.</text>
</comment>
<dbReference type="AlphaFoldDB" id="A0A9E2P220"/>
<proteinExistence type="predicted"/>
<name>A0A9E2P220_9BACT</name>
<reference evidence="1" key="1">
    <citation type="journal article" date="2021" name="PeerJ">
        <title>Extensive microbial diversity within the chicken gut microbiome revealed by metagenomics and culture.</title>
        <authorList>
            <person name="Gilroy R."/>
            <person name="Ravi A."/>
            <person name="Getino M."/>
            <person name="Pursley I."/>
            <person name="Horton D.L."/>
            <person name="Alikhan N.F."/>
            <person name="Baker D."/>
            <person name="Gharbi K."/>
            <person name="Hall N."/>
            <person name="Watson M."/>
            <person name="Adriaenssens E.M."/>
            <person name="Foster-Nyarko E."/>
            <person name="Jarju S."/>
            <person name="Secka A."/>
            <person name="Antonio M."/>
            <person name="Oren A."/>
            <person name="Chaudhuri R.R."/>
            <person name="La Ragione R."/>
            <person name="Hildebrand F."/>
            <person name="Pallen M.J."/>
        </authorList>
    </citation>
    <scope>NUCLEOTIDE SEQUENCE</scope>
    <source>
        <strain evidence="1">G3-2149</strain>
    </source>
</reference>
<evidence type="ECO:0000313" key="2">
    <source>
        <dbReference type="Proteomes" id="UP000823865"/>
    </source>
</evidence>
<dbReference type="Proteomes" id="UP000823865">
    <property type="component" value="Unassembled WGS sequence"/>
</dbReference>
<protein>
    <submittedName>
        <fullName evidence="1">Three-Cys-motif partner protein TcmP</fullName>
    </submittedName>
</protein>